<evidence type="ECO:0000313" key="2">
    <source>
        <dbReference type="EMBL" id="KPY51005.1"/>
    </source>
</evidence>
<comment type="caution">
    <text evidence="2">The sequence shown here is derived from an EMBL/GenBank/DDBJ whole genome shotgun (WGS) entry which is preliminary data.</text>
</comment>
<name>A0A0Q0BVZ0_PSESI</name>
<evidence type="ECO:0000256" key="1">
    <source>
        <dbReference type="SAM" id="MobiDB-lite"/>
    </source>
</evidence>
<evidence type="ECO:0000313" key="3">
    <source>
        <dbReference type="Proteomes" id="UP000050554"/>
    </source>
</evidence>
<feature type="region of interest" description="Disordered" evidence="1">
    <location>
        <begin position="1"/>
        <end position="37"/>
    </location>
</feature>
<dbReference type="EMBL" id="LJRF01000023">
    <property type="protein sequence ID" value="KPY51005.1"/>
    <property type="molecule type" value="Genomic_DNA"/>
</dbReference>
<accession>A0A0Q0BVZ0</accession>
<dbReference type="PATRIC" id="fig|55398.3.peg.1408"/>
<feature type="compositionally biased region" description="Low complexity" evidence="1">
    <location>
        <begin position="20"/>
        <end position="35"/>
    </location>
</feature>
<protein>
    <submittedName>
        <fullName evidence="2">Uncharacterized protein</fullName>
    </submittedName>
</protein>
<organism evidence="2 3">
    <name type="scientific">Pseudomonas syringae pv. ribicola</name>
    <dbReference type="NCBI Taxonomy" id="55398"/>
    <lineage>
        <taxon>Bacteria</taxon>
        <taxon>Pseudomonadati</taxon>
        <taxon>Pseudomonadota</taxon>
        <taxon>Gammaproteobacteria</taxon>
        <taxon>Pseudomonadales</taxon>
        <taxon>Pseudomonadaceae</taxon>
        <taxon>Pseudomonas</taxon>
    </lineage>
</organism>
<dbReference type="AlphaFoldDB" id="A0A0Q0BVZ0"/>
<dbReference type="Proteomes" id="UP000050554">
    <property type="component" value="Unassembled WGS sequence"/>
</dbReference>
<dbReference type="RefSeq" id="WP_004881123.1">
    <property type="nucleotide sequence ID" value="NZ_LJRF01000023.1"/>
</dbReference>
<gene>
    <name evidence="2" type="ORF">ALO47_01129</name>
</gene>
<proteinExistence type="predicted"/>
<sequence>MAAVKNETPSAYEAVRQLEPAAKPASPPTASAPATRTYRDKLYTSRTLILADNRTLAIAAGQATVPADDTVALDYLHQHPDFEPLE</sequence>
<reference evidence="2 3" key="1">
    <citation type="submission" date="2015-09" db="EMBL/GenBank/DDBJ databases">
        <title>Genome announcement of multiple Pseudomonas syringae strains.</title>
        <authorList>
            <person name="Thakur S."/>
            <person name="Wang P.W."/>
            <person name="Gong Y."/>
            <person name="Weir B.S."/>
            <person name="Guttman D.S."/>
        </authorList>
    </citation>
    <scope>NUCLEOTIDE SEQUENCE [LARGE SCALE GENOMIC DNA]</scope>
    <source>
        <strain evidence="2 3">ICMP3882</strain>
    </source>
</reference>